<evidence type="ECO:0000313" key="4">
    <source>
        <dbReference type="Proteomes" id="UP001459277"/>
    </source>
</evidence>
<dbReference type="AlphaFoldDB" id="A0AAW2D0C8"/>
<evidence type="ECO:0000259" key="2">
    <source>
        <dbReference type="Pfam" id="PF14392"/>
    </source>
</evidence>
<dbReference type="Proteomes" id="UP001459277">
    <property type="component" value="Unassembled WGS sequence"/>
</dbReference>
<name>A0AAW2D0C8_9ROSI</name>
<dbReference type="InterPro" id="IPR025836">
    <property type="entry name" value="Zn_knuckle_CX2CX4HX4C"/>
</dbReference>
<organism evidence="3 4">
    <name type="scientific">Lithocarpus litseifolius</name>
    <dbReference type="NCBI Taxonomy" id="425828"/>
    <lineage>
        <taxon>Eukaryota</taxon>
        <taxon>Viridiplantae</taxon>
        <taxon>Streptophyta</taxon>
        <taxon>Embryophyta</taxon>
        <taxon>Tracheophyta</taxon>
        <taxon>Spermatophyta</taxon>
        <taxon>Magnoliopsida</taxon>
        <taxon>eudicotyledons</taxon>
        <taxon>Gunneridae</taxon>
        <taxon>Pentapetalae</taxon>
        <taxon>rosids</taxon>
        <taxon>fabids</taxon>
        <taxon>Fagales</taxon>
        <taxon>Fagaceae</taxon>
        <taxon>Lithocarpus</taxon>
    </lineage>
</organism>
<evidence type="ECO:0000313" key="3">
    <source>
        <dbReference type="EMBL" id="KAL0003792.1"/>
    </source>
</evidence>
<keyword evidence="4" id="KW-1185">Reference proteome</keyword>
<dbReference type="EMBL" id="JAZDWU010000004">
    <property type="protein sequence ID" value="KAL0003792.1"/>
    <property type="molecule type" value="Genomic_DNA"/>
</dbReference>
<gene>
    <name evidence="3" type="ORF">SO802_011353</name>
</gene>
<feature type="domain" description="Zinc knuckle CX2CX4HX4C" evidence="2">
    <location>
        <begin position="21"/>
        <end position="68"/>
    </location>
</feature>
<proteinExistence type="predicted"/>
<accession>A0AAW2D0C8</accession>
<protein>
    <recommendedName>
        <fullName evidence="2">Zinc knuckle CX2CX4HX4C domain-containing protein</fullName>
    </recommendedName>
</protein>
<comment type="caution">
    <text evidence="3">The sequence shown here is derived from an EMBL/GenBank/DDBJ whole genome shotgun (WGS) entry which is preliminary data.</text>
</comment>
<feature type="region of interest" description="Disordered" evidence="1">
    <location>
        <begin position="117"/>
        <end position="150"/>
    </location>
</feature>
<feature type="compositionally biased region" description="Basic and acidic residues" evidence="1">
    <location>
        <begin position="134"/>
        <end position="143"/>
    </location>
</feature>
<evidence type="ECO:0000256" key="1">
    <source>
        <dbReference type="SAM" id="MobiDB-lite"/>
    </source>
</evidence>
<dbReference type="Pfam" id="PF14392">
    <property type="entry name" value="zf-CCHC_4"/>
    <property type="match status" value="1"/>
</dbReference>
<sequence length="327" mass="36300">MKASEEGDSNSFNFLRLRIAMDTSKSLCQGRKITMADGKEGWVRFKYKRLPNICYWCGKLMHIDKECLLWEKSRGTLKARDQQFGSWLRALTPNLYRRTVIHVARLYEEELREDDGVHGDIDRDESEPGQDGVNLRDRHREGADDSPVGDALTDMEFSNFSANNKNIPSNMEIILNSLEFLNSINATNGANFKAQLEDIDEELAKFDNVEVLRGAPKISLSNRNSEQSKGAGGGVLRYTQTSPKLSAIDSLAPKAAKDFEEDDSSIHTFTTARLDAANAGGSFGSARNPKIKMQSYLLLGACHTTRHVSVLGSYSSTVSVLEPLPAS</sequence>
<reference evidence="3 4" key="1">
    <citation type="submission" date="2024-01" db="EMBL/GenBank/DDBJ databases">
        <title>A telomere-to-telomere, gap-free genome of sweet tea (Lithocarpus litseifolius).</title>
        <authorList>
            <person name="Zhou J."/>
        </authorList>
    </citation>
    <scope>NUCLEOTIDE SEQUENCE [LARGE SCALE GENOMIC DNA]</scope>
    <source>
        <strain evidence="3">Zhou-2022a</strain>
        <tissue evidence="3">Leaf</tissue>
    </source>
</reference>